<dbReference type="InterPro" id="IPR011990">
    <property type="entry name" value="TPR-like_helical_dom_sf"/>
</dbReference>
<evidence type="ECO:0000313" key="6">
    <source>
        <dbReference type="Proteomes" id="UP000184076"/>
    </source>
</evidence>
<dbReference type="Gene3D" id="1.25.40.10">
    <property type="entry name" value="Tetratricopeptide repeat domain"/>
    <property type="match status" value="6"/>
</dbReference>
<dbReference type="RefSeq" id="WP_073041118.1">
    <property type="nucleotide sequence ID" value="NZ_FQVB01000037.1"/>
</dbReference>
<feature type="repeat" description="TPR" evidence="3">
    <location>
        <begin position="520"/>
        <end position="553"/>
    </location>
</feature>
<dbReference type="PANTHER" id="PTHR45586:SF1">
    <property type="entry name" value="LIPOPOLYSACCHARIDE ASSEMBLY PROTEIN B"/>
    <property type="match status" value="1"/>
</dbReference>
<feature type="repeat" description="TPR" evidence="3">
    <location>
        <begin position="113"/>
        <end position="146"/>
    </location>
</feature>
<keyword evidence="2 3" id="KW-0802">TPR repeat</keyword>
<dbReference type="PROSITE" id="PS50005">
    <property type="entry name" value="TPR"/>
    <property type="match status" value="10"/>
</dbReference>
<feature type="repeat" description="TPR" evidence="3">
    <location>
        <begin position="659"/>
        <end position="692"/>
    </location>
</feature>
<dbReference type="Proteomes" id="UP000184076">
    <property type="component" value="Unassembled WGS sequence"/>
</dbReference>
<evidence type="ECO:0000256" key="2">
    <source>
        <dbReference type="ARBA" id="ARBA00022803"/>
    </source>
</evidence>
<dbReference type="Pfam" id="PF23914">
    <property type="entry name" value="TPR_CcmH_CycH"/>
    <property type="match status" value="1"/>
</dbReference>
<dbReference type="AlphaFoldDB" id="A0A1M5GGS0"/>
<dbReference type="SMART" id="SM00028">
    <property type="entry name" value="TPR"/>
    <property type="match status" value="19"/>
</dbReference>
<sequence>MHRVLFRNDHNKARWSSKRLYLLLGFLSIGLALAAAGCGSAEQKFREHLDRGRKFFEEGRTQEAILELKTALQENAQDPDAHYLLGEAYLKEKDVRNAFKAFHQAVTLKPDLLDAQLKLATLYTLGNQPDKAREALRTVLEKDPDNVEGLVLDGGLLAREEKYDEAMGRLQRALELDNQRTDASILLARCFLATGKLEEAEKTLLASSEKDATPRSLYALAQLYMALRDSEKAEEALLQVVDKFPEQALHDLNLARFYIQQGRFENAEQELLRGVEKAPDQPAYYATLAAFYIARSQPDKAEKILLRAVEAAPDKVEPLLALGRFRAAKGETEEALEIFEKARKQHPDDLRPYREMIRIYYDEGRSEEALAEIQTVLGKSKKDAYARLMKARILAKNRRYRESLDILVPLIKDEPNLAEAYFVKSMCHVSLGEENLAREALEKTLELAPSHPRANMMMAEFLLRDGDTTAARQRCEEAIRRTPRDIRAYMLLGRIALAEKDPDGAEKAFLKIKEMDPANPTGYMALGALYRSENRLDDALKEYEAAWKAAPGSFPVARSIVLVHTLKGDYDKALAFCDENLAQSEQPELKAAHLALKAAVSLTKRDLPQAESLYQEALKYSPDWPTPYLHLAQIYTATGRLDEAIRNFEAVAAKQPQFVGALMSLGVLYQIKGEPGKAEEYYERILEVRPDFAPAANNLAWLLVEQGGNIDRALTLAQMAKEKMPDDPAVADTLGWIYVHKKAYASAIAQFEDALEKIPDNPSIRYHLAVALLERGDKERARIELEKILAKDATFPEREKAVKLLEQVKG</sequence>
<feature type="domain" description="Cytochrome c-type biogenesis protein H TPR" evidence="4">
    <location>
        <begin position="61"/>
        <end position="150"/>
    </location>
</feature>
<proteinExistence type="predicted"/>
<keyword evidence="6" id="KW-1185">Reference proteome</keyword>
<dbReference type="SUPFAM" id="SSF48452">
    <property type="entry name" value="TPR-like"/>
    <property type="match status" value="3"/>
</dbReference>
<feature type="repeat" description="TPR" evidence="3">
    <location>
        <begin position="316"/>
        <end position="349"/>
    </location>
</feature>
<feature type="repeat" description="TPR" evidence="3">
    <location>
        <begin position="625"/>
        <end position="658"/>
    </location>
</feature>
<name>A0A1M5GGS0_9BACT</name>
<dbReference type="OrthoDB" id="220004at2"/>
<feature type="repeat" description="TPR" evidence="3">
    <location>
        <begin position="79"/>
        <end position="112"/>
    </location>
</feature>
<dbReference type="InterPro" id="IPR056413">
    <property type="entry name" value="TPR_CcmH_CycH"/>
</dbReference>
<dbReference type="PROSITE" id="PS50293">
    <property type="entry name" value="TPR_REGION"/>
    <property type="match status" value="1"/>
</dbReference>
<evidence type="ECO:0000256" key="3">
    <source>
        <dbReference type="PROSITE-ProRule" id="PRU00339"/>
    </source>
</evidence>
<dbReference type="Pfam" id="PF14559">
    <property type="entry name" value="TPR_19"/>
    <property type="match status" value="6"/>
</dbReference>
<gene>
    <name evidence="5" type="ORF">SAMN02745206_03133</name>
</gene>
<feature type="repeat" description="TPR" evidence="3">
    <location>
        <begin position="418"/>
        <end position="451"/>
    </location>
</feature>
<evidence type="ECO:0000256" key="1">
    <source>
        <dbReference type="ARBA" id="ARBA00022737"/>
    </source>
</evidence>
<dbReference type="PANTHER" id="PTHR45586">
    <property type="entry name" value="TPR REPEAT-CONTAINING PROTEIN PA4667"/>
    <property type="match status" value="1"/>
</dbReference>
<accession>A0A1M5GGS0</accession>
<organism evidence="5 6">
    <name type="scientific">Desulfacinum infernum DSM 9756</name>
    <dbReference type="NCBI Taxonomy" id="1121391"/>
    <lineage>
        <taxon>Bacteria</taxon>
        <taxon>Pseudomonadati</taxon>
        <taxon>Thermodesulfobacteriota</taxon>
        <taxon>Syntrophobacteria</taxon>
        <taxon>Syntrophobacterales</taxon>
        <taxon>Syntrophobacteraceae</taxon>
        <taxon>Desulfacinum</taxon>
    </lineage>
</organism>
<evidence type="ECO:0000259" key="4">
    <source>
        <dbReference type="Pfam" id="PF23914"/>
    </source>
</evidence>
<dbReference type="InterPro" id="IPR019734">
    <property type="entry name" value="TPR_rpt"/>
</dbReference>
<dbReference type="EMBL" id="FQVB01000037">
    <property type="protein sequence ID" value="SHG02913.1"/>
    <property type="molecule type" value="Genomic_DNA"/>
</dbReference>
<dbReference type="Pfam" id="PF13432">
    <property type="entry name" value="TPR_16"/>
    <property type="match status" value="1"/>
</dbReference>
<dbReference type="InterPro" id="IPR051012">
    <property type="entry name" value="CellSynth/LPSAsmb/PSIAsmb"/>
</dbReference>
<keyword evidence="1" id="KW-0677">Repeat</keyword>
<protein>
    <submittedName>
        <fullName evidence="5">Lipopolysaccharide biosynthesis regulator YciM, contains six TPR domains and a predicted metal-binding C-terminal domain</fullName>
    </submittedName>
</protein>
<evidence type="ECO:0000313" key="5">
    <source>
        <dbReference type="EMBL" id="SHG02913.1"/>
    </source>
</evidence>
<dbReference type="STRING" id="1121391.SAMN02745206_03133"/>
<feature type="repeat" description="TPR" evidence="3">
    <location>
        <begin position="486"/>
        <end position="519"/>
    </location>
</feature>
<reference evidence="6" key="1">
    <citation type="submission" date="2016-11" db="EMBL/GenBank/DDBJ databases">
        <authorList>
            <person name="Varghese N."/>
            <person name="Submissions S."/>
        </authorList>
    </citation>
    <scope>NUCLEOTIDE SEQUENCE [LARGE SCALE GENOMIC DNA]</scope>
    <source>
        <strain evidence="6">DSM 9756</strain>
    </source>
</reference>
<dbReference type="Pfam" id="PF13181">
    <property type="entry name" value="TPR_8"/>
    <property type="match status" value="1"/>
</dbReference>
<feature type="repeat" description="TPR" evidence="3">
    <location>
        <begin position="728"/>
        <end position="761"/>
    </location>
</feature>
<feature type="repeat" description="TPR" evidence="3">
    <location>
        <begin position="214"/>
        <end position="247"/>
    </location>
</feature>